<keyword evidence="2" id="KW-0472">Membrane</keyword>
<evidence type="ECO:0000313" key="4">
    <source>
        <dbReference type="Proteomes" id="UP000176614"/>
    </source>
</evidence>
<reference evidence="3 4" key="1">
    <citation type="journal article" date="2016" name="Nat. Commun.">
        <title>Thousands of microbial genomes shed light on interconnected biogeochemical processes in an aquifer system.</title>
        <authorList>
            <person name="Anantharaman K."/>
            <person name="Brown C.T."/>
            <person name="Hug L.A."/>
            <person name="Sharon I."/>
            <person name="Castelle C.J."/>
            <person name="Probst A.J."/>
            <person name="Thomas B.C."/>
            <person name="Singh A."/>
            <person name="Wilkins M.J."/>
            <person name="Karaoz U."/>
            <person name="Brodie E.L."/>
            <person name="Williams K.H."/>
            <person name="Hubbard S.S."/>
            <person name="Banfield J.F."/>
        </authorList>
    </citation>
    <scope>NUCLEOTIDE SEQUENCE [LARGE SCALE GENOMIC DNA]</scope>
</reference>
<organism evidence="3 4">
    <name type="scientific">candidate division WWE3 bacterium RIFOXYA2_FULL_46_9</name>
    <dbReference type="NCBI Taxonomy" id="1802636"/>
    <lineage>
        <taxon>Bacteria</taxon>
        <taxon>Katanobacteria</taxon>
    </lineage>
</organism>
<evidence type="ECO:0000313" key="3">
    <source>
        <dbReference type="EMBL" id="OGC63597.1"/>
    </source>
</evidence>
<comment type="caution">
    <text evidence="3">The sequence shown here is derived from an EMBL/GenBank/DDBJ whole genome shotgun (WGS) entry which is preliminary data.</text>
</comment>
<evidence type="ECO:0000256" key="1">
    <source>
        <dbReference type="SAM" id="MobiDB-lite"/>
    </source>
</evidence>
<keyword evidence="2" id="KW-0812">Transmembrane</keyword>
<feature type="compositionally biased region" description="Pro residues" evidence="1">
    <location>
        <begin position="1"/>
        <end position="20"/>
    </location>
</feature>
<feature type="region of interest" description="Disordered" evidence="1">
    <location>
        <begin position="1"/>
        <end position="22"/>
    </location>
</feature>
<protein>
    <submittedName>
        <fullName evidence="3">Uncharacterized protein</fullName>
    </submittedName>
</protein>
<gene>
    <name evidence="3" type="ORF">A2264_04490</name>
</gene>
<sequence>MQPQIPVPNITPPKTPPIEPVPEVVPSIDLKTLREENAKVDTPLPDKPVMAGNSAVVPDMAKIQASIPPSFSAPVPPRTGGLAKALSFILVSLLLILVAAGAGFSALVSYDVINLDNEKLQNQISGIFFKVPLFPKSAKYVLNTFILAQSTVTKPDLEVILKVDDLTGLIGGLPEDLYSAKKVILKGSVDFSDRSNPKFKFDTQVDGAVKGELFLADRALLGRLTEMDSWVYDYLEISDENQNFFLNKWVLFPEAGEALSQDTNFLEKLSEIGRTRKDKMSLTTNEDSYRIAISLDDKDISDLSITSSAIQPKSVLLELLIDKNTYYLKKLGVVSLCEVTLDPKKYGINISQDQVATELTFDLSITQNNPNSETGVGEIPQYISKEEYLSSILPHMGIISVELDTTKFVEASYRMEVLKKELLAYYETNKSFPNNLSLLEGLESGFIFADVFYSKSSNEKAILINEVPIPEGYLQGEDAKIAQLKPYFSYVFQGSLVPSQVLYSVDELAAIYGSEKETTPSVKSPAADSPFGGLLN</sequence>
<dbReference type="Proteomes" id="UP000176614">
    <property type="component" value="Unassembled WGS sequence"/>
</dbReference>
<dbReference type="EMBL" id="MEVT01000005">
    <property type="protein sequence ID" value="OGC63597.1"/>
    <property type="molecule type" value="Genomic_DNA"/>
</dbReference>
<keyword evidence="2" id="KW-1133">Transmembrane helix</keyword>
<feature type="transmembrane region" description="Helical" evidence="2">
    <location>
        <begin position="88"/>
        <end position="110"/>
    </location>
</feature>
<dbReference type="AlphaFoldDB" id="A0A1F4W2G5"/>
<evidence type="ECO:0000256" key="2">
    <source>
        <dbReference type="SAM" id="Phobius"/>
    </source>
</evidence>
<proteinExistence type="predicted"/>
<accession>A0A1F4W2G5</accession>
<name>A0A1F4W2G5_UNCKA</name>